<sequence length="539" mass="61816">METIDVALSSLNKLTTDYVNGEKDVSSFFHYDIAQTDLFRCRQQDIKEQHYPRKELIDYLLPYNSSVGSSEQTLANIRKLNDSSTTVVVGGQQAGVLTGPLYTIHKIISILKLAKEQEQALGSPVLPVFWIAGEDHDFAEVNHVFVEQNGRMVKKAVKEKLAEKKMVSDTEMTQELVRTWIDDIFKVWGETNHTKEVRSFIQSCLQSSRTYTEFFARMIAQLFAHTGLILMDAASPELRKLESPFFVQLIEENMKLSEKVGDQQSKVEAGYKKTIDVAPETAHLFYSHQNERILLERTAEGFAGKNGEVQLTKEELLYIAHTEPHLLSNNVVTRPLMQEFVLPTLAFIAGPGEVAYWAELKQAFELFGFRMPPVMPRLSYVIVERSVRKALEDVQLDLTEVLQNGLGAYREKWLSEEVTYPYANYFEQAKQEIESAHQLLRTNVLKEDQRLEKLLEKNRNIIQNQLNTAQKIVESEQLKKHETVLNKYTLIENALTPSGGPQERTWNVAYYLNQYGMDFVSQLLEVHVEFNHKLKAVCL</sequence>
<evidence type="ECO:0000259" key="4">
    <source>
        <dbReference type="Pfam" id="PF24850"/>
    </source>
</evidence>
<evidence type="ECO:0000313" key="5">
    <source>
        <dbReference type="EMBL" id="KOO40746.1"/>
    </source>
</evidence>
<reference evidence="6" key="1">
    <citation type="submission" date="2015-08" db="EMBL/GenBank/DDBJ databases">
        <title>Fjat-14210 dsm16467.</title>
        <authorList>
            <person name="Liu B."/>
            <person name="Wang J."/>
            <person name="Zhu Y."/>
            <person name="Liu G."/>
            <person name="Chen Q."/>
            <person name="Chen Z."/>
            <person name="Lan J."/>
            <person name="Che J."/>
            <person name="Ge C."/>
            <person name="Shi H."/>
            <person name="Pan Z."/>
            <person name="Liu X."/>
        </authorList>
    </citation>
    <scope>NUCLEOTIDE SEQUENCE [LARGE SCALE GENOMIC DNA]</scope>
    <source>
        <strain evidence="6">DSM 16467</strain>
    </source>
</reference>
<proteinExistence type="inferred from homology"/>
<keyword evidence="1 2" id="KW-0436">Ligase</keyword>
<keyword evidence="6" id="KW-1185">Reference proteome</keyword>
<dbReference type="Proteomes" id="UP000037558">
    <property type="component" value="Unassembled WGS sequence"/>
</dbReference>
<dbReference type="GO" id="GO:0016874">
    <property type="term" value="F:ligase activity"/>
    <property type="evidence" value="ECO:0007669"/>
    <property type="project" value="UniProtKB-UniRule"/>
</dbReference>
<protein>
    <recommendedName>
        <fullName evidence="2">Putative cysteine ligase BshC</fullName>
        <ecNumber evidence="2">6.-.-.-</ecNumber>
    </recommendedName>
</protein>
<dbReference type="RefSeq" id="WP_053403380.1">
    <property type="nucleotide sequence ID" value="NZ_LILC01000032.1"/>
</dbReference>
<gene>
    <name evidence="2" type="primary">bshC</name>
    <name evidence="5" type="ORF">AMD01_20790</name>
</gene>
<feature type="domain" description="Bacillithiol biosynthesis BshC N-terminal Rossmann-like" evidence="3">
    <location>
        <begin position="1"/>
        <end position="378"/>
    </location>
</feature>
<dbReference type="EMBL" id="LILC01000032">
    <property type="protein sequence ID" value="KOO40746.1"/>
    <property type="molecule type" value="Genomic_DNA"/>
</dbReference>
<dbReference type="InterPro" id="IPR055399">
    <property type="entry name" value="CC_BshC"/>
</dbReference>
<accession>A0A0M0KPG1</accession>
<dbReference type="AlphaFoldDB" id="A0A0M0KPG1"/>
<comment type="similarity">
    <text evidence="2">Belongs to the BshC family.</text>
</comment>
<dbReference type="Pfam" id="PF24850">
    <property type="entry name" value="CC_BshC"/>
    <property type="match status" value="1"/>
</dbReference>
<dbReference type="STRING" id="284581.AMD01_20790"/>
<dbReference type="EC" id="6.-.-.-" evidence="2"/>
<dbReference type="PATRIC" id="fig|284581.3.peg.1486"/>
<evidence type="ECO:0000313" key="6">
    <source>
        <dbReference type="Proteomes" id="UP000037558"/>
    </source>
</evidence>
<dbReference type="Pfam" id="PF10079">
    <property type="entry name" value="Rossmann-like_BshC"/>
    <property type="match status" value="1"/>
</dbReference>
<dbReference type="InterPro" id="IPR011199">
    <property type="entry name" value="Bacillithiol_biosynth_BshC"/>
</dbReference>
<comment type="caution">
    <text evidence="5">The sequence shown here is derived from an EMBL/GenBank/DDBJ whole genome shotgun (WGS) entry which is preliminary data.</text>
</comment>
<dbReference type="OrthoDB" id="9765151at2"/>
<comment type="function">
    <text evidence="2">Involved in bacillithiol (BSH) biosynthesis. May catalyze the last step of the pathway, the addition of cysteine to glucosamine malate (GlcN-Mal) to generate BSH.</text>
</comment>
<dbReference type="InterPro" id="IPR055398">
    <property type="entry name" value="Rossmann-like_BshC"/>
</dbReference>
<name>A0A0M0KPG1_9BACI</name>
<dbReference type="HAMAP" id="MF_01867">
    <property type="entry name" value="BshC"/>
    <property type="match status" value="1"/>
</dbReference>
<organism evidence="5 6">
    <name type="scientific">Priestia koreensis</name>
    <dbReference type="NCBI Taxonomy" id="284581"/>
    <lineage>
        <taxon>Bacteria</taxon>
        <taxon>Bacillati</taxon>
        <taxon>Bacillota</taxon>
        <taxon>Bacilli</taxon>
        <taxon>Bacillales</taxon>
        <taxon>Bacillaceae</taxon>
        <taxon>Priestia</taxon>
    </lineage>
</organism>
<evidence type="ECO:0000256" key="2">
    <source>
        <dbReference type="HAMAP-Rule" id="MF_01867"/>
    </source>
</evidence>
<feature type="domain" description="Bacillithiol biosynthesis BshC C-terminal coiled-coil" evidence="4">
    <location>
        <begin position="381"/>
        <end position="534"/>
    </location>
</feature>
<dbReference type="PIRSF" id="PIRSF012535">
    <property type="entry name" value="UCP012535"/>
    <property type="match status" value="1"/>
</dbReference>
<dbReference type="NCBIfam" id="TIGR03998">
    <property type="entry name" value="thiol_BshC"/>
    <property type="match status" value="1"/>
</dbReference>
<evidence type="ECO:0000256" key="1">
    <source>
        <dbReference type="ARBA" id="ARBA00022598"/>
    </source>
</evidence>
<evidence type="ECO:0000259" key="3">
    <source>
        <dbReference type="Pfam" id="PF10079"/>
    </source>
</evidence>